<feature type="domain" description="Carbohydrate kinase FGGY C-terminal" evidence="12">
    <location>
        <begin position="308"/>
        <end position="499"/>
    </location>
</feature>
<dbReference type="InterPro" id="IPR018483">
    <property type="entry name" value="Carb_kinase_FGGY_CS"/>
</dbReference>
<dbReference type="EC" id="2.7.1.30" evidence="3"/>
<evidence type="ECO:0000259" key="12">
    <source>
        <dbReference type="Pfam" id="PF02782"/>
    </source>
</evidence>
<reference evidence="13 14" key="1">
    <citation type="submission" date="2013-07" db="EMBL/GenBank/DDBJ databases">
        <authorList>
            <person name="Stoco P.H."/>
            <person name="Wagner G."/>
            <person name="Gerber A."/>
            <person name="Zaha A."/>
            <person name="Thompson C."/>
            <person name="Bartholomeu D.C."/>
            <person name="Luckemeyer D.D."/>
            <person name="Bahia D."/>
            <person name="Loreto E."/>
            <person name="Prestes E.B."/>
            <person name="Lima F.M."/>
            <person name="Rodrigues-Luiz G."/>
            <person name="Vallejo G.A."/>
            <person name="Filho J.F."/>
            <person name="Monteiro K.M."/>
            <person name="Tyler K.M."/>
            <person name="de Almeida L.G."/>
            <person name="Ortiz M.F."/>
            <person name="Siervo M.A."/>
            <person name="de Moraes M.H."/>
            <person name="Cunha O.L."/>
            <person name="Mendonca-Neto R."/>
            <person name="Silva R."/>
            <person name="Teixeira S.M."/>
            <person name="Murta S.M."/>
            <person name="Sincero T.C."/>
            <person name="Mendes T.A."/>
            <person name="Urmenyi T.P."/>
            <person name="Silva V.G."/>
            <person name="da Rocha W.D."/>
            <person name="Andersson B."/>
            <person name="Romanha A.J."/>
            <person name="Steindel M."/>
            <person name="de Vasconcelos A.T."/>
            <person name="Grisard E.C."/>
        </authorList>
    </citation>
    <scope>NUCLEOTIDE SEQUENCE [LARGE SCALE GENOMIC DNA]</scope>
    <source>
        <strain evidence="13 14">SC58</strain>
    </source>
</reference>
<protein>
    <recommendedName>
        <fullName evidence="3">glycerol kinase</fullName>
        <ecNumber evidence="3">2.7.1.30</ecNumber>
    </recommendedName>
    <alternativeName>
        <fullName evidence="9">ATP:glycerol 3-phosphotransferase</fullName>
    </alternativeName>
</protein>
<dbReference type="InterPro" id="IPR018484">
    <property type="entry name" value="FGGY_N"/>
</dbReference>
<evidence type="ECO:0000256" key="7">
    <source>
        <dbReference type="ARBA" id="ARBA00022798"/>
    </source>
</evidence>
<feature type="domain" description="Carbohydrate kinase FGGY N-terminal" evidence="11">
    <location>
        <begin position="40"/>
        <end position="298"/>
    </location>
</feature>
<evidence type="ECO:0000256" key="6">
    <source>
        <dbReference type="ARBA" id="ARBA00022777"/>
    </source>
</evidence>
<dbReference type="FunFam" id="3.30.420.40:FF:000086">
    <property type="entry name" value="Glycerol kinase"/>
    <property type="match status" value="1"/>
</dbReference>
<dbReference type="PANTHER" id="PTHR10196:SF69">
    <property type="entry name" value="GLYCEROL KINASE"/>
    <property type="match status" value="1"/>
</dbReference>
<dbReference type="Pfam" id="PF00370">
    <property type="entry name" value="FGGY_N"/>
    <property type="match status" value="1"/>
</dbReference>
<dbReference type="Proteomes" id="UP000031737">
    <property type="component" value="Unassembled WGS sequence"/>
</dbReference>
<dbReference type="InterPro" id="IPR000577">
    <property type="entry name" value="Carb_kinase_FGGY"/>
</dbReference>
<keyword evidence="6 13" id="KW-0418">Kinase</keyword>
<evidence type="ECO:0000256" key="1">
    <source>
        <dbReference type="ARBA" id="ARBA00005190"/>
    </source>
</evidence>
<keyword evidence="5" id="KW-0547">Nucleotide-binding</keyword>
<dbReference type="Gene3D" id="3.30.420.40">
    <property type="match status" value="2"/>
</dbReference>
<evidence type="ECO:0000256" key="2">
    <source>
        <dbReference type="ARBA" id="ARBA00009156"/>
    </source>
</evidence>
<dbReference type="SUPFAM" id="SSF53067">
    <property type="entry name" value="Actin-like ATPase domain"/>
    <property type="match status" value="2"/>
</dbReference>
<dbReference type="Pfam" id="PF02782">
    <property type="entry name" value="FGGY_C"/>
    <property type="match status" value="1"/>
</dbReference>
<keyword evidence="7" id="KW-0319">Glycerol metabolism</keyword>
<organism evidence="13 14">
    <name type="scientific">Trypanosoma rangeli SC58</name>
    <dbReference type="NCBI Taxonomy" id="429131"/>
    <lineage>
        <taxon>Eukaryota</taxon>
        <taxon>Discoba</taxon>
        <taxon>Euglenozoa</taxon>
        <taxon>Kinetoplastea</taxon>
        <taxon>Metakinetoplastina</taxon>
        <taxon>Trypanosomatida</taxon>
        <taxon>Trypanosomatidae</taxon>
        <taxon>Trypanosoma</taxon>
        <taxon>Herpetosoma</taxon>
    </lineage>
</organism>
<dbReference type="VEuPathDB" id="TriTrypDB:TRSC58_04698"/>
<dbReference type="InterPro" id="IPR018485">
    <property type="entry name" value="FGGY_C"/>
</dbReference>
<dbReference type="PANTHER" id="PTHR10196">
    <property type="entry name" value="SUGAR KINASE"/>
    <property type="match status" value="1"/>
</dbReference>
<evidence type="ECO:0000313" key="13">
    <source>
        <dbReference type="EMBL" id="ESL07610.1"/>
    </source>
</evidence>
<dbReference type="AlphaFoldDB" id="A0A061IZZ2"/>
<keyword evidence="10" id="KW-0472">Membrane</keyword>
<evidence type="ECO:0000256" key="8">
    <source>
        <dbReference type="ARBA" id="ARBA00022840"/>
    </source>
</evidence>
<evidence type="ECO:0000256" key="5">
    <source>
        <dbReference type="ARBA" id="ARBA00022741"/>
    </source>
</evidence>
<dbReference type="GO" id="GO:0004370">
    <property type="term" value="F:glycerol kinase activity"/>
    <property type="evidence" value="ECO:0007669"/>
    <property type="project" value="UniProtKB-EC"/>
</dbReference>
<dbReference type="OrthoDB" id="5422795at2759"/>
<dbReference type="GO" id="GO:0046167">
    <property type="term" value="P:glycerol-3-phosphate biosynthetic process"/>
    <property type="evidence" value="ECO:0007669"/>
    <property type="project" value="TreeGrafter"/>
</dbReference>
<dbReference type="NCBIfam" id="TIGR01311">
    <property type="entry name" value="glycerol_kin"/>
    <property type="match status" value="1"/>
</dbReference>
<keyword evidence="10" id="KW-0812">Transmembrane</keyword>
<evidence type="ECO:0000313" key="14">
    <source>
        <dbReference type="Proteomes" id="UP000031737"/>
    </source>
</evidence>
<dbReference type="PROSITE" id="PS00933">
    <property type="entry name" value="FGGY_KINASES_1"/>
    <property type="match status" value="1"/>
</dbReference>
<dbReference type="GO" id="GO:0006641">
    <property type="term" value="P:triglyceride metabolic process"/>
    <property type="evidence" value="ECO:0007669"/>
    <property type="project" value="TreeGrafter"/>
</dbReference>
<dbReference type="PIRSF" id="PIRSF000538">
    <property type="entry name" value="GlpK"/>
    <property type="match status" value="1"/>
</dbReference>
<keyword evidence="4" id="KW-0808">Transferase</keyword>
<accession>A0A061IZZ2</accession>
<dbReference type="FunFam" id="3.30.420.40:FF:000108">
    <property type="entry name" value="Glycerol kinase, glycosomal"/>
    <property type="match status" value="1"/>
</dbReference>
<sequence length="549" mass="60375">MIVVSFVFFHVWLCMFLFTFFFLLRGKSEKGDITLVAMKYVGALDQGTTSTRFIIFDEEQRVVARSQIPIAQLTPQAGWVEHDPIELFQSSCMCIVAAMENIQRRIPSFVKLEAIGITNQRETTVAWDRVTQQPLCGAIVWNDLRTYELTLDVIKELGGGDVLFAAKTNGLRVSTYFSAFKMRWMLDNVAKVAEACRRGTLCFGTVDTWLLWKLSGGRVFATDVTNASCTFLMDIRTCKWSVELCEKLGIPVDCLPEIRSNSELFTDVFSDEGGVVAALQHPTPIMGCIGDQQGALLGNMCFKEGEAKNTYGTGCFVLMNVGEKVHFSNYGLLSTVAYQLGNKSSLTYALEGSIAGAGSTLEWFKANLQLVGDVSDCEKLAQTVPDTQGVMFVPAFSGFLAPNWDASARGTILGMTLKTTRAHILRAALLSIALQVLDVLEALEKDTGVKVEFLRVDGGLTANHLLMEMQSDILGIELRLPMMAETTALGAALCAGLAAGVWRSLEEAKAISNKTNVLHVIRPAVSGGSKEKLREQWRRAQQHAKWAKL</sequence>
<evidence type="ECO:0000256" key="3">
    <source>
        <dbReference type="ARBA" id="ARBA00012099"/>
    </source>
</evidence>
<dbReference type="InterPro" id="IPR043129">
    <property type="entry name" value="ATPase_NBD"/>
</dbReference>
<keyword evidence="8" id="KW-0067">ATP-binding</keyword>
<dbReference type="GO" id="GO:0019563">
    <property type="term" value="P:glycerol catabolic process"/>
    <property type="evidence" value="ECO:0007669"/>
    <property type="project" value="UniProtKB-UniPathway"/>
</dbReference>
<comment type="caution">
    <text evidence="13">The sequence shown here is derived from an EMBL/GenBank/DDBJ whole genome shotgun (WGS) entry which is preliminary data.</text>
</comment>
<gene>
    <name evidence="13" type="ORF">TRSC58_04698</name>
</gene>
<evidence type="ECO:0000256" key="4">
    <source>
        <dbReference type="ARBA" id="ARBA00022679"/>
    </source>
</evidence>
<feature type="transmembrane region" description="Helical" evidence="10">
    <location>
        <begin position="6"/>
        <end position="24"/>
    </location>
</feature>
<dbReference type="UniPathway" id="UPA00618">
    <property type="reaction ID" value="UER00672"/>
</dbReference>
<keyword evidence="14" id="KW-1185">Reference proteome</keyword>
<proteinExistence type="inferred from homology"/>
<evidence type="ECO:0000256" key="9">
    <source>
        <dbReference type="ARBA" id="ARBA00043149"/>
    </source>
</evidence>
<dbReference type="InterPro" id="IPR005999">
    <property type="entry name" value="Glycerol_kin"/>
</dbReference>
<comment type="pathway">
    <text evidence="1">Polyol metabolism; glycerol degradation via glycerol kinase pathway; sn-glycerol 3-phosphate from glycerol: step 1/1.</text>
</comment>
<evidence type="ECO:0000256" key="10">
    <source>
        <dbReference type="SAM" id="Phobius"/>
    </source>
</evidence>
<dbReference type="NCBIfam" id="NF000756">
    <property type="entry name" value="PRK00047.1"/>
    <property type="match status" value="1"/>
</dbReference>
<evidence type="ECO:0000259" key="11">
    <source>
        <dbReference type="Pfam" id="PF00370"/>
    </source>
</evidence>
<name>A0A061IZZ2_TRYRA</name>
<keyword evidence="10" id="KW-1133">Transmembrane helix</keyword>
<dbReference type="GO" id="GO:0005524">
    <property type="term" value="F:ATP binding"/>
    <property type="evidence" value="ECO:0007669"/>
    <property type="project" value="UniProtKB-KW"/>
</dbReference>
<dbReference type="EMBL" id="AUPL01004698">
    <property type="protein sequence ID" value="ESL07610.1"/>
    <property type="molecule type" value="Genomic_DNA"/>
</dbReference>
<dbReference type="GO" id="GO:0005739">
    <property type="term" value="C:mitochondrion"/>
    <property type="evidence" value="ECO:0007669"/>
    <property type="project" value="TreeGrafter"/>
</dbReference>
<comment type="similarity">
    <text evidence="2">Belongs to the FGGY kinase family.</text>
</comment>